<sequence>MACQSSRWTASEIKILNPPTDQSDGPLYWIVDNVGKGNDDAELSEDDDTKVEESGDKDSAIEESNEQVEDSEPGTTLEARSKRWFLQGSRDVYFAGLNLNEKGNPSRSIQEEPKIQINALNEVPKLKSLFEGYNMYWMAKTLGKYNMEMVRDFYANYYCTLEKKASSKKAIKKEPVLDSVRIRAIPVYISERTITRVLMGGDFTLPTRTTEYDY</sequence>
<evidence type="ECO:0000256" key="1">
    <source>
        <dbReference type="SAM" id="MobiDB-lite"/>
    </source>
</evidence>
<dbReference type="EMBL" id="JACEIK010002364">
    <property type="protein sequence ID" value="MCD9560711.1"/>
    <property type="molecule type" value="Genomic_DNA"/>
</dbReference>
<proteinExistence type="predicted"/>
<organism evidence="2 3">
    <name type="scientific">Datura stramonium</name>
    <name type="common">Jimsonweed</name>
    <name type="synonym">Common thornapple</name>
    <dbReference type="NCBI Taxonomy" id="4076"/>
    <lineage>
        <taxon>Eukaryota</taxon>
        <taxon>Viridiplantae</taxon>
        <taxon>Streptophyta</taxon>
        <taxon>Embryophyta</taxon>
        <taxon>Tracheophyta</taxon>
        <taxon>Spermatophyta</taxon>
        <taxon>Magnoliopsida</taxon>
        <taxon>eudicotyledons</taxon>
        <taxon>Gunneridae</taxon>
        <taxon>Pentapetalae</taxon>
        <taxon>asterids</taxon>
        <taxon>lamiids</taxon>
        <taxon>Solanales</taxon>
        <taxon>Solanaceae</taxon>
        <taxon>Solanoideae</taxon>
        <taxon>Datureae</taxon>
        <taxon>Datura</taxon>
    </lineage>
</organism>
<gene>
    <name evidence="2" type="ORF">HAX54_019457</name>
</gene>
<evidence type="ECO:0000313" key="3">
    <source>
        <dbReference type="Proteomes" id="UP000823775"/>
    </source>
</evidence>
<protein>
    <submittedName>
        <fullName evidence="2">Uncharacterized protein</fullName>
    </submittedName>
</protein>
<comment type="caution">
    <text evidence="2">The sequence shown here is derived from an EMBL/GenBank/DDBJ whole genome shotgun (WGS) entry which is preliminary data.</text>
</comment>
<feature type="compositionally biased region" description="Basic and acidic residues" evidence="1">
    <location>
        <begin position="51"/>
        <end position="60"/>
    </location>
</feature>
<reference evidence="2 3" key="1">
    <citation type="journal article" date="2021" name="BMC Genomics">
        <title>Datura genome reveals duplications of psychoactive alkaloid biosynthetic genes and high mutation rate following tissue culture.</title>
        <authorList>
            <person name="Rajewski A."/>
            <person name="Carter-House D."/>
            <person name="Stajich J."/>
            <person name="Litt A."/>
        </authorList>
    </citation>
    <scope>NUCLEOTIDE SEQUENCE [LARGE SCALE GENOMIC DNA]</scope>
    <source>
        <strain evidence="2">AR-01</strain>
    </source>
</reference>
<feature type="compositionally biased region" description="Acidic residues" evidence="1">
    <location>
        <begin position="40"/>
        <end position="50"/>
    </location>
</feature>
<keyword evidence="3" id="KW-1185">Reference proteome</keyword>
<feature type="region of interest" description="Disordered" evidence="1">
    <location>
        <begin position="1"/>
        <end position="76"/>
    </location>
</feature>
<evidence type="ECO:0000313" key="2">
    <source>
        <dbReference type="EMBL" id="MCD9560711.1"/>
    </source>
</evidence>
<accession>A0ABS8US33</accession>
<feature type="compositionally biased region" description="Acidic residues" evidence="1">
    <location>
        <begin position="61"/>
        <end position="72"/>
    </location>
</feature>
<name>A0ABS8US33_DATST</name>
<dbReference type="Proteomes" id="UP000823775">
    <property type="component" value="Unassembled WGS sequence"/>
</dbReference>